<evidence type="ECO:0000313" key="2">
    <source>
        <dbReference type="Proteomes" id="UP001419268"/>
    </source>
</evidence>
<dbReference type="EMBL" id="JBBNAG010000006">
    <property type="protein sequence ID" value="KAK9126875.1"/>
    <property type="molecule type" value="Genomic_DNA"/>
</dbReference>
<dbReference type="AlphaFoldDB" id="A0AAP0J4H4"/>
<proteinExistence type="predicted"/>
<name>A0AAP0J4H4_9MAGN</name>
<comment type="caution">
    <text evidence="1">The sequence shown here is derived from an EMBL/GenBank/DDBJ whole genome shotgun (WGS) entry which is preliminary data.</text>
</comment>
<protein>
    <submittedName>
        <fullName evidence="1">Uncharacterized protein</fullName>
    </submittedName>
</protein>
<dbReference type="PANTHER" id="PTHR47926">
    <property type="entry name" value="PENTATRICOPEPTIDE REPEAT-CONTAINING PROTEIN"/>
    <property type="match status" value="1"/>
</dbReference>
<evidence type="ECO:0000313" key="1">
    <source>
        <dbReference type="EMBL" id="KAK9126875.1"/>
    </source>
</evidence>
<sequence length="84" mass="9756">MYFQDMKKVYKIQPKIEHYGGMVDVLGRSKRLNEALDPIESMPMEPNSVILGSFVQYLQDMQLRETSGIRTLNPGYYVLRNGKK</sequence>
<dbReference type="Proteomes" id="UP001419268">
    <property type="component" value="Unassembled WGS sequence"/>
</dbReference>
<dbReference type="Gene3D" id="1.25.40.10">
    <property type="entry name" value="Tetratricopeptide repeat domain"/>
    <property type="match status" value="1"/>
</dbReference>
<organism evidence="1 2">
    <name type="scientific">Stephania cephalantha</name>
    <dbReference type="NCBI Taxonomy" id="152367"/>
    <lineage>
        <taxon>Eukaryota</taxon>
        <taxon>Viridiplantae</taxon>
        <taxon>Streptophyta</taxon>
        <taxon>Embryophyta</taxon>
        <taxon>Tracheophyta</taxon>
        <taxon>Spermatophyta</taxon>
        <taxon>Magnoliopsida</taxon>
        <taxon>Ranunculales</taxon>
        <taxon>Menispermaceae</taxon>
        <taxon>Menispermoideae</taxon>
        <taxon>Cissampelideae</taxon>
        <taxon>Stephania</taxon>
    </lineage>
</organism>
<accession>A0AAP0J4H4</accession>
<dbReference type="InterPro" id="IPR046960">
    <property type="entry name" value="PPR_At4g14850-like_plant"/>
</dbReference>
<dbReference type="InterPro" id="IPR011990">
    <property type="entry name" value="TPR-like_helical_dom_sf"/>
</dbReference>
<dbReference type="GO" id="GO:0009451">
    <property type="term" value="P:RNA modification"/>
    <property type="evidence" value="ECO:0007669"/>
    <property type="project" value="InterPro"/>
</dbReference>
<keyword evidence="2" id="KW-1185">Reference proteome</keyword>
<reference evidence="1 2" key="1">
    <citation type="submission" date="2024-01" db="EMBL/GenBank/DDBJ databases">
        <title>Genome assemblies of Stephania.</title>
        <authorList>
            <person name="Yang L."/>
        </authorList>
    </citation>
    <scope>NUCLEOTIDE SEQUENCE [LARGE SCALE GENOMIC DNA]</scope>
    <source>
        <strain evidence="1">JXDWG</strain>
        <tissue evidence="1">Leaf</tissue>
    </source>
</reference>
<dbReference type="GO" id="GO:0003723">
    <property type="term" value="F:RNA binding"/>
    <property type="evidence" value="ECO:0007669"/>
    <property type="project" value="InterPro"/>
</dbReference>
<gene>
    <name evidence="1" type="ORF">Scep_015721</name>
</gene>